<dbReference type="PANTHER" id="PTHR33164">
    <property type="entry name" value="TRANSCRIPTIONAL REGULATOR, MARR FAMILY"/>
    <property type="match status" value="1"/>
</dbReference>
<dbReference type="eggNOG" id="COG1846">
    <property type="taxonomic scope" value="Bacteria"/>
</dbReference>
<dbReference type="PANTHER" id="PTHR33164:SF43">
    <property type="entry name" value="HTH-TYPE TRANSCRIPTIONAL REPRESSOR YETL"/>
    <property type="match status" value="1"/>
</dbReference>
<dbReference type="GO" id="GO:0016747">
    <property type="term" value="F:acyltransferase activity, transferring groups other than amino-acyl groups"/>
    <property type="evidence" value="ECO:0007669"/>
    <property type="project" value="InterPro"/>
</dbReference>
<dbReference type="GO" id="GO:0006950">
    <property type="term" value="P:response to stress"/>
    <property type="evidence" value="ECO:0007669"/>
    <property type="project" value="TreeGrafter"/>
</dbReference>
<dbReference type="eggNOG" id="COG0456">
    <property type="taxonomic scope" value="Bacteria"/>
</dbReference>
<evidence type="ECO:0000259" key="2">
    <source>
        <dbReference type="PROSITE" id="PS51186"/>
    </source>
</evidence>
<evidence type="ECO:0000259" key="1">
    <source>
        <dbReference type="PROSITE" id="PS50995"/>
    </source>
</evidence>
<dbReference type="PROSITE" id="PS50995">
    <property type="entry name" value="HTH_MARR_2"/>
    <property type="match status" value="1"/>
</dbReference>
<dbReference type="HOGENOM" id="CLU_069593_0_0_10"/>
<reference evidence="3" key="1">
    <citation type="submission" date="2010-07" db="EMBL/GenBank/DDBJ databases">
        <authorList>
            <person name="Muzny D."/>
            <person name="Qin X."/>
            <person name="Buhay C."/>
            <person name="Dugan-Rocha S."/>
            <person name="Ding Y."/>
            <person name="Chen G."/>
            <person name="Hawes A."/>
            <person name="Holder M."/>
            <person name="Jhangiani S."/>
            <person name="Johnson A."/>
            <person name="Khan Z."/>
            <person name="Li Z."/>
            <person name="Liu W."/>
            <person name="Liu X."/>
            <person name="Perez L."/>
            <person name="Shen H."/>
            <person name="Wang Q."/>
            <person name="Watt J."/>
            <person name="Xi L."/>
            <person name="Xin Y."/>
            <person name="Zhou J."/>
            <person name="Deng J."/>
            <person name="Jiang H."/>
            <person name="Liu Y."/>
            <person name="Qu J."/>
            <person name="Song X.-Z."/>
            <person name="Zhang L."/>
            <person name="Villasana D."/>
            <person name="Johnson A."/>
            <person name="Liu J."/>
            <person name="Liyanage D."/>
            <person name="Lorensuhewa L."/>
            <person name="Robinson T."/>
            <person name="Song A."/>
            <person name="Song B.-B."/>
            <person name="Dinh H."/>
            <person name="Thornton R."/>
            <person name="Coyle M."/>
            <person name="Francisco L."/>
            <person name="Jackson L."/>
            <person name="Javaid M."/>
            <person name="Korchina V."/>
            <person name="Kovar C."/>
            <person name="Mata R."/>
            <person name="Mathew T."/>
            <person name="Ngo R."/>
            <person name="Nguyen L."/>
            <person name="Nguyen N."/>
            <person name="Okwuonu G."/>
            <person name="Ongeri F."/>
            <person name="Pham C."/>
            <person name="Simmons D."/>
            <person name="Wilczek-Boney K."/>
            <person name="Hale W."/>
            <person name="Jakkamsetti A."/>
            <person name="Pham P."/>
            <person name="Ruth R."/>
            <person name="San Lucas F."/>
            <person name="Warren J."/>
            <person name="Zhang J."/>
            <person name="Zhao Z."/>
            <person name="Zhou C."/>
            <person name="Zhu D."/>
            <person name="Lee S."/>
            <person name="Bess C."/>
            <person name="Blankenburg K."/>
            <person name="Forbes L."/>
            <person name="Fu Q."/>
            <person name="Gubbala S."/>
            <person name="Hirani K."/>
            <person name="Jayaseelan J.C."/>
            <person name="Lara F."/>
            <person name="Munidasa M."/>
            <person name="Palculict T."/>
            <person name="Patil S."/>
            <person name="Pu L.-L."/>
            <person name="Saada N."/>
            <person name="Tang L."/>
            <person name="Weissenberger G."/>
            <person name="Zhu Y."/>
            <person name="Hemphill L."/>
            <person name="Shang Y."/>
            <person name="Youmans B."/>
            <person name="Ayvaz T."/>
            <person name="Ross M."/>
            <person name="Santibanez J."/>
            <person name="Aqrawi P."/>
            <person name="Gross S."/>
            <person name="Joshi V."/>
            <person name="Fowler G."/>
            <person name="Nazareth L."/>
            <person name="Reid J."/>
            <person name="Worley K."/>
            <person name="Petrosino J."/>
            <person name="Highlander S."/>
            <person name="Gibbs R."/>
        </authorList>
    </citation>
    <scope>NUCLEOTIDE SEQUENCE [LARGE SCALE GENOMIC DNA]</scope>
    <source>
        <strain evidence="3">ATCC 33861</strain>
    </source>
</reference>
<proteinExistence type="predicted"/>
<evidence type="ECO:0000313" key="3">
    <source>
        <dbReference type="EMBL" id="EFK56136.1"/>
    </source>
</evidence>
<evidence type="ECO:0000313" key="4">
    <source>
        <dbReference type="Proteomes" id="UP000006258"/>
    </source>
</evidence>
<dbReference type="InterPro" id="IPR000182">
    <property type="entry name" value="GNAT_dom"/>
</dbReference>
<dbReference type="InterPro" id="IPR000835">
    <property type="entry name" value="HTH_MarR-typ"/>
</dbReference>
<feature type="domain" description="N-acetyltransferase" evidence="2">
    <location>
        <begin position="182"/>
        <end position="323"/>
    </location>
</feature>
<feature type="domain" description="HTH marR-type" evidence="1">
    <location>
        <begin position="15"/>
        <end position="161"/>
    </location>
</feature>
<dbReference type="SUPFAM" id="SSF55729">
    <property type="entry name" value="Acyl-CoA N-acyltransferases (Nat)"/>
    <property type="match status" value="1"/>
</dbReference>
<dbReference type="InterPro" id="IPR039422">
    <property type="entry name" value="MarR/SlyA-like"/>
</dbReference>
<comment type="caution">
    <text evidence="3">The sequence shown here is derived from an EMBL/GenBank/DDBJ whole genome shotgun (WGS) entry which is preliminary data.</text>
</comment>
<dbReference type="Pfam" id="PF00583">
    <property type="entry name" value="Acetyltransf_1"/>
    <property type="match status" value="1"/>
</dbReference>
<dbReference type="Proteomes" id="UP000006258">
    <property type="component" value="Unassembled WGS sequence"/>
</dbReference>
<dbReference type="SMART" id="SM00347">
    <property type="entry name" value="HTH_MARR"/>
    <property type="match status" value="1"/>
</dbReference>
<gene>
    <name evidence="3" type="ORF">HMPREF0766_13339</name>
</gene>
<keyword evidence="4" id="KW-1185">Reference proteome</keyword>
<dbReference type="Gene3D" id="3.40.630.30">
    <property type="match status" value="1"/>
</dbReference>
<sequence length="324" mass="36869">MLKDYYMEFFNKTGKMALGSRLRLLTAKVTEDAAKVYELYDMDFSPKWFPVFFMLAEEGEKTISEIANEIGHSQPSVTKIIREMGAAGLIADNLDSDDKRLNVVGLTEKGKELSKKISVQCEDVEAAVESVMKEARHDLWAAIEEWEVLLAQKSLLRRVQEQRKIRESKAVQIVRYEPKYQSVFKSLNEEWISRYFEMEETDYKALDNPQEYILDKGGAIFVALYNGKPLGVCALIRMNDAEYDYEMAKMAVSPAAQGKNIGLLLGQEIIREARNLGAGSIYLESNTILEPAINLYYKLGFEKIIGHATPYKRCNIQMALALDK</sequence>
<dbReference type="Pfam" id="PF12802">
    <property type="entry name" value="MarR_2"/>
    <property type="match status" value="1"/>
</dbReference>
<protein>
    <submittedName>
        <fullName evidence="3">Acetyltransferase, GNAT family</fullName>
    </submittedName>
</protein>
<dbReference type="InterPro" id="IPR016181">
    <property type="entry name" value="Acyl_CoA_acyltransferase"/>
</dbReference>
<dbReference type="PROSITE" id="PS51186">
    <property type="entry name" value="GNAT"/>
    <property type="match status" value="1"/>
</dbReference>
<dbReference type="Gene3D" id="1.10.10.10">
    <property type="entry name" value="Winged helix-like DNA-binding domain superfamily/Winged helix DNA-binding domain"/>
    <property type="match status" value="1"/>
</dbReference>
<dbReference type="EMBL" id="ACHA02000012">
    <property type="protein sequence ID" value="EFK56136.1"/>
    <property type="molecule type" value="Genomic_DNA"/>
</dbReference>
<name>D7VQT5_SPHSI</name>
<dbReference type="SUPFAM" id="SSF46785">
    <property type="entry name" value="Winged helix' DNA-binding domain"/>
    <property type="match status" value="1"/>
</dbReference>
<dbReference type="GO" id="GO:0003700">
    <property type="term" value="F:DNA-binding transcription factor activity"/>
    <property type="evidence" value="ECO:0007669"/>
    <property type="project" value="InterPro"/>
</dbReference>
<dbReference type="AlphaFoldDB" id="D7VQT5"/>
<dbReference type="InterPro" id="IPR036388">
    <property type="entry name" value="WH-like_DNA-bd_sf"/>
</dbReference>
<dbReference type="InterPro" id="IPR036390">
    <property type="entry name" value="WH_DNA-bd_sf"/>
</dbReference>
<dbReference type="CDD" id="cd04301">
    <property type="entry name" value="NAT_SF"/>
    <property type="match status" value="1"/>
</dbReference>
<organism evidence="3 4">
    <name type="scientific">Sphingobacterium spiritivorum ATCC 33861</name>
    <dbReference type="NCBI Taxonomy" id="525373"/>
    <lineage>
        <taxon>Bacteria</taxon>
        <taxon>Pseudomonadati</taxon>
        <taxon>Bacteroidota</taxon>
        <taxon>Sphingobacteriia</taxon>
        <taxon>Sphingobacteriales</taxon>
        <taxon>Sphingobacteriaceae</taxon>
        <taxon>Sphingobacterium</taxon>
    </lineage>
</organism>
<dbReference type="STRING" id="525373.HMPREF0766_13339"/>
<accession>D7VQT5</accession>